<comment type="caution">
    <text evidence="2">The sequence shown here is derived from an EMBL/GenBank/DDBJ whole genome shotgun (WGS) entry which is preliminary data.</text>
</comment>
<dbReference type="EMBL" id="QOCW01000001">
    <property type="protein sequence ID" value="RBW71476.1"/>
    <property type="molecule type" value="Genomic_DNA"/>
</dbReference>
<dbReference type="InterPro" id="IPR025618">
    <property type="entry name" value="YtpI"/>
</dbReference>
<name>A0A366Y0V8_9BACI</name>
<sequence length="101" mass="11484">MPVLVLAIILSASFYLFYKIKYVRTQAPAEKQWIKSKGNIALGVFLIFFAFNQLFLYGTSAVTIVISIIFLLLGSANVLFGYKAYRHLLPYAIKEAEENRN</sequence>
<proteinExistence type="predicted"/>
<keyword evidence="1" id="KW-1133">Transmembrane helix</keyword>
<dbReference type="RefSeq" id="WP_113804179.1">
    <property type="nucleotide sequence ID" value="NZ_QOCW01000001.1"/>
</dbReference>
<feature type="transmembrane region" description="Helical" evidence="1">
    <location>
        <begin position="61"/>
        <end position="82"/>
    </location>
</feature>
<dbReference type="OrthoDB" id="2453019at2"/>
<organism evidence="2 3">
    <name type="scientific">Bacillus taeanensis</name>
    <dbReference type="NCBI Taxonomy" id="273032"/>
    <lineage>
        <taxon>Bacteria</taxon>
        <taxon>Bacillati</taxon>
        <taxon>Bacillota</taxon>
        <taxon>Bacilli</taxon>
        <taxon>Bacillales</taxon>
        <taxon>Bacillaceae</taxon>
        <taxon>Bacillus</taxon>
    </lineage>
</organism>
<accession>A0A366Y0V8</accession>
<evidence type="ECO:0000256" key="1">
    <source>
        <dbReference type="SAM" id="Phobius"/>
    </source>
</evidence>
<reference evidence="2 3" key="1">
    <citation type="submission" date="2018-07" db="EMBL/GenBank/DDBJ databases">
        <title>Lottiidibacillus patelloidae gen. nov., sp. nov., isolated from the intestinal tract of a marine limpet and the reclassification of B. taeanensis BH030017T, B. algicola KMM 3737T and B. hwajinpoensis SW-72T as genus Lottiidibacillus.</title>
        <authorList>
            <person name="Liu R."/>
            <person name="Huang Z."/>
        </authorList>
    </citation>
    <scope>NUCLEOTIDE SEQUENCE [LARGE SCALE GENOMIC DNA]</scope>
    <source>
        <strain evidence="2 3">BH030017</strain>
    </source>
</reference>
<feature type="transmembrane region" description="Helical" evidence="1">
    <location>
        <begin position="6"/>
        <end position="24"/>
    </location>
</feature>
<evidence type="ECO:0008006" key="4">
    <source>
        <dbReference type="Google" id="ProtNLM"/>
    </source>
</evidence>
<dbReference type="Proteomes" id="UP000253314">
    <property type="component" value="Unassembled WGS sequence"/>
</dbReference>
<keyword evidence="1" id="KW-0812">Transmembrane</keyword>
<feature type="transmembrane region" description="Helical" evidence="1">
    <location>
        <begin position="36"/>
        <end position="55"/>
    </location>
</feature>
<keyword evidence="3" id="KW-1185">Reference proteome</keyword>
<evidence type="ECO:0000313" key="3">
    <source>
        <dbReference type="Proteomes" id="UP000253314"/>
    </source>
</evidence>
<evidence type="ECO:0000313" key="2">
    <source>
        <dbReference type="EMBL" id="RBW71476.1"/>
    </source>
</evidence>
<keyword evidence="1" id="KW-0472">Membrane</keyword>
<protein>
    <recommendedName>
        <fullName evidence="4">YtpI-like protein</fullName>
    </recommendedName>
</protein>
<gene>
    <name evidence="2" type="ORF">DS031_01635</name>
</gene>
<dbReference type="AlphaFoldDB" id="A0A366Y0V8"/>
<dbReference type="Pfam" id="PF14007">
    <property type="entry name" value="YtpI"/>
    <property type="match status" value="1"/>
</dbReference>